<gene>
    <name evidence="1" type="ORF">PsorP6_009537</name>
</gene>
<accession>A0ACC0W2Y8</accession>
<dbReference type="EMBL" id="CM047584">
    <property type="protein sequence ID" value="KAI9912081.1"/>
    <property type="molecule type" value="Genomic_DNA"/>
</dbReference>
<organism evidence="1 2">
    <name type="scientific">Peronosclerospora sorghi</name>
    <dbReference type="NCBI Taxonomy" id="230839"/>
    <lineage>
        <taxon>Eukaryota</taxon>
        <taxon>Sar</taxon>
        <taxon>Stramenopiles</taxon>
        <taxon>Oomycota</taxon>
        <taxon>Peronosporomycetes</taxon>
        <taxon>Peronosporales</taxon>
        <taxon>Peronosporaceae</taxon>
        <taxon>Peronosclerospora</taxon>
    </lineage>
</organism>
<sequence length="78" mass="8761">MPTYAYLHKLARSGPAFYLHLILYVKQFGELATSKIFTSKKREPLYIPLSRVVTRLTRIGVRSPSSSKKPLANAAVVI</sequence>
<evidence type="ECO:0000313" key="1">
    <source>
        <dbReference type="EMBL" id="KAI9912081.1"/>
    </source>
</evidence>
<comment type="caution">
    <text evidence="1">The sequence shown here is derived from an EMBL/GenBank/DDBJ whole genome shotgun (WGS) entry which is preliminary data.</text>
</comment>
<reference evidence="1 2" key="1">
    <citation type="journal article" date="2022" name="bioRxiv">
        <title>The genome of the oomycete Peronosclerospora sorghi, a cosmopolitan pathogen of maize and sorghum, is inflated with dispersed pseudogenes.</title>
        <authorList>
            <person name="Fletcher K."/>
            <person name="Martin F."/>
            <person name="Isakeit T."/>
            <person name="Cavanaugh K."/>
            <person name="Magill C."/>
            <person name="Michelmore R."/>
        </authorList>
    </citation>
    <scope>NUCLEOTIDE SEQUENCE [LARGE SCALE GENOMIC DNA]</scope>
    <source>
        <strain evidence="1">P6</strain>
    </source>
</reference>
<protein>
    <submittedName>
        <fullName evidence="1">Uncharacterized protein</fullName>
    </submittedName>
</protein>
<evidence type="ECO:0000313" key="2">
    <source>
        <dbReference type="Proteomes" id="UP001163321"/>
    </source>
</evidence>
<keyword evidence="2" id="KW-1185">Reference proteome</keyword>
<name>A0ACC0W2Y8_9STRA</name>
<dbReference type="Proteomes" id="UP001163321">
    <property type="component" value="Chromosome 5"/>
</dbReference>
<proteinExistence type="predicted"/>